<keyword evidence="4 5" id="KW-0732">Signal</keyword>
<comment type="similarity">
    <text evidence="2">Belongs to the nematode transthyretin-like family.</text>
</comment>
<name>A0AA36GZB8_CYLNA</name>
<keyword evidence="3" id="KW-0964">Secreted</keyword>
<evidence type="ECO:0000256" key="5">
    <source>
        <dbReference type="SAM" id="SignalP"/>
    </source>
</evidence>
<dbReference type="Pfam" id="PF01060">
    <property type="entry name" value="TTR-52"/>
    <property type="match status" value="1"/>
</dbReference>
<gene>
    <name evidence="6" type="ORF">CYNAS_LOCUS13087</name>
</gene>
<dbReference type="Proteomes" id="UP001176961">
    <property type="component" value="Unassembled WGS sequence"/>
</dbReference>
<proteinExistence type="inferred from homology"/>
<accession>A0AA36GZB8</accession>
<evidence type="ECO:0000256" key="3">
    <source>
        <dbReference type="ARBA" id="ARBA00022525"/>
    </source>
</evidence>
<protein>
    <recommendedName>
        <fullName evidence="8">Transthyretin-like family protein</fullName>
    </recommendedName>
</protein>
<dbReference type="EMBL" id="CATQJL010000305">
    <property type="protein sequence ID" value="CAJ0601104.1"/>
    <property type="molecule type" value="Genomic_DNA"/>
</dbReference>
<dbReference type="InterPro" id="IPR001534">
    <property type="entry name" value="Transthyretin-like"/>
</dbReference>
<comment type="caution">
    <text evidence="6">The sequence shown here is derived from an EMBL/GenBank/DDBJ whole genome shotgun (WGS) entry which is preliminary data.</text>
</comment>
<dbReference type="InterPro" id="IPR038479">
    <property type="entry name" value="Transthyretin-like_sf"/>
</dbReference>
<comment type="subcellular location">
    <subcellularLocation>
        <location evidence="1">Secreted</location>
    </subcellularLocation>
</comment>
<keyword evidence="7" id="KW-1185">Reference proteome</keyword>
<dbReference type="AlphaFoldDB" id="A0AA36GZB8"/>
<dbReference type="PANTHER" id="PTHR21700">
    <property type="entry name" value="TRANSTHYRETIN-LIKE FAMILY PROTEIN-RELATED"/>
    <property type="match status" value="1"/>
</dbReference>
<dbReference type="PANTHER" id="PTHR21700:SF30">
    <property type="entry name" value="TRANSTHYRETIN-LIKE FAMILY PROTEIN"/>
    <property type="match status" value="1"/>
</dbReference>
<evidence type="ECO:0000256" key="2">
    <source>
        <dbReference type="ARBA" id="ARBA00010112"/>
    </source>
</evidence>
<organism evidence="6 7">
    <name type="scientific">Cylicocyclus nassatus</name>
    <name type="common">Nematode worm</name>
    <dbReference type="NCBI Taxonomy" id="53992"/>
    <lineage>
        <taxon>Eukaryota</taxon>
        <taxon>Metazoa</taxon>
        <taxon>Ecdysozoa</taxon>
        <taxon>Nematoda</taxon>
        <taxon>Chromadorea</taxon>
        <taxon>Rhabditida</taxon>
        <taxon>Rhabditina</taxon>
        <taxon>Rhabditomorpha</taxon>
        <taxon>Strongyloidea</taxon>
        <taxon>Strongylidae</taxon>
        <taxon>Cylicocyclus</taxon>
    </lineage>
</organism>
<dbReference type="GO" id="GO:0005576">
    <property type="term" value="C:extracellular region"/>
    <property type="evidence" value="ECO:0007669"/>
    <property type="project" value="UniProtKB-SubCell"/>
</dbReference>
<dbReference type="GO" id="GO:0009986">
    <property type="term" value="C:cell surface"/>
    <property type="evidence" value="ECO:0007669"/>
    <property type="project" value="InterPro"/>
</dbReference>
<evidence type="ECO:0000256" key="1">
    <source>
        <dbReference type="ARBA" id="ARBA00004613"/>
    </source>
</evidence>
<feature type="signal peptide" evidence="5">
    <location>
        <begin position="1"/>
        <end position="19"/>
    </location>
</feature>
<evidence type="ECO:0008006" key="8">
    <source>
        <dbReference type="Google" id="ProtNLM"/>
    </source>
</evidence>
<feature type="chain" id="PRO_5041356276" description="Transthyretin-like family protein" evidence="5">
    <location>
        <begin position="20"/>
        <end position="131"/>
    </location>
</feature>
<reference evidence="6" key="1">
    <citation type="submission" date="2023-07" db="EMBL/GenBank/DDBJ databases">
        <authorList>
            <consortium name="CYATHOMIX"/>
        </authorList>
    </citation>
    <scope>NUCLEOTIDE SEQUENCE</scope>
    <source>
        <strain evidence="6">N/A</strain>
    </source>
</reference>
<evidence type="ECO:0000313" key="7">
    <source>
        <dbReference type="Proteomes" id="UP001176961"/>
    </source>
</evidence>
<sequence length="131" mass="14555">MRSLLLLLALGLCYSSVSAVMQNITAKGIAMCHKKRMPLVHVELYERDVLDPNDLLAQTYTDAQGEFKLYGEEDEVATIEPFLRISHGCMVSKPGCKRVADYEIPAHRIGSVYDMTYIPLDIAVAGESETC</sequence>
<evidence type="ECO:0000256" key="4">
    <source>
        <dbReference type="ARBA" id="ARBA00022729"/>
    </source>
</evidence>
<dbReference type="Gene3D" id="2.60.40.3330">
    <property type="match status" value="1"/>
</dbReference>
<evidence type="ECO:0000313" key="6">
    <source>
        <dbReference type="EMBL" id="CAJ0601104.1"/>
    </source>
</evidence>